<dbReference type="Gene3D" id="3.40.250.10">
    <property type="entry name" value="Rhodanese-like domain"/>
    <property type="match status" value="2"/>
</dbReference>
<evidence type="ECO:0000256" key="3">
    <source>
        <dbReference type="ARBA" id="ARBA00022801"/>
    </source>
</evidence>
<dbReference type="InterPro" id="IPR036873">
    <property type="entry name" value="Rhodanese-like_dom_sf"/>
</dbReference>
<dbReference type="Gene3D" id="3.60.15.10">
    <property type="entry name" value="Ribonuclease Z/Hydroxyacylglutathione hydrolase-like"/>
    <property type="match status" value="1"/>
</dbReference>
<keyword evidence="2" id="KW-0479">Metal-binding</keyword>
<evidence type="ECO:0000256" key="2">
    <source>
        <dbReference type="ARBA" id="ARBA00022723"/>
    </source>
</evidence>
<dbReference type="SMART" id="SM00849">
    <property type="entry name" value="Lactamase_B"/>
    <property type="match status" value="1"/>
</dbReference>
<dbReference type="GO" id="GO:0070813">
    <property type="term" value="P:hydrogen sulfide metabolic process"/>
    <property type="evidence" value="ECO:0007669"/>
    <property type="project" value="TreeGrafter"/>
</dbReference>
<dbReference type="InterPro" id="IPR001763">
    <property type="entry name" value="Rhodanese-like_dom"/>
</dbReference>
<dbReference type="Pfam" id="PF00581">
    <property type="entry name" value="Rhodanese"/>
    <property type="match status" value="2"/>
</dbReference>
<evidence type="ECO:0000313" key="7">
    <source>
        <dbReference type="Proteomes" id="UP000199053"/>
    </source>
</evidence>
<keyword evidence="7" id="KW-1185">Reference proteome</keyword>
<dbReference type="GO" id="GO:0017001">
    <property type="term" value="P:antibiotic catabolic process"/>
    <property type="evidence" value="ECO:0007669"/>
    <property type="project" value="InterPro"/>
</dbReference>
<sequence>MFFKQITTEGLGCYSYVIGCPTAGQMAIVDPKRDVQEYLDISREEGMKITHVINTHVHADHVGGEQELKSITGAELFIHENAKVAYPHTPLKEGDTITIGSAKLEFLHTPGHTPNAISILITDMMRGTDPWMILTGDLLFVGDIGRPDLPGNEILDQQVENLYHSLYVKLGKLPDYLEVFPAHGQGSLCGKGMSAKPSTTLGYERRNNPMLKFESFEKFKEVVLESFPARPKSFSHIIETNFKGAPLLERCPLDKAMNPERFKQIMDNGATIIDVRDAAGFGGFHIPGSINIGLEKQLANWVGMVVEPNADLLLVVNSKPDYDRMCLELHRIGYDNIFGYLLGGISSWLLAGYPVKSLAQKSTGDLREAMQDDREFLLLDVRTPGEWDAGHIKGAIHKPLTQVLEEGLKTDKDIPVIVMCGSGYRSNIVGSYLHNNGHKQVCSLAGGALAWSRSGNEMVK</sequence>
<dbReference type="Pfam" id="PF00753">
    <property type="entry name" value="Lactamase_B"/>
    <property type="match status" value="1"/>
</dbReference>
<dbReference type="InterPro" id="IPR001279">
    <property type="entry name" value="Metallo-B-lactamas"/>
</dbReference>
<dbReference type="EMBL" id="FNGA01000002">
    <property type="protein sequence ID" value="SDK82089.1"/>
    <property type="molecule type" value="Genomic_DNA"/>
</dbReference>
<dbReference type="CDD" id="cd00158">
    <property type="entry name" value="RHOD"/>
    <property type="match status" value="2"/>
</dbReference>
<dbReference type="InterPro" id="IPR044528">
    <property type="entry name" value="POD-like_MBL-fold"/>
</dbReference>
<keyword evidence="3" id="KW-0378">Hydrolase</keyword>
<dbReference type="GO" id="GO:0050313">
    <property type="term" value="F:sulfur dioxygenase activity"/>
    <property type="evidence" value="ECO:0007669"/>
    <property type="project" value="InterPro"/>
</dbReference>
<dbReference type="InterPro" id="IPR001018">
    <property type="entry name" value="Beta-lactamase_class-B_CS"/>
</dbReference>
<comment type="cofactor">
    <cofactor evidence="1">
        <name>Zn(2+)</name>
        <dbReference type="ChEBI" id="CHEBI:29105"/>
    </cofactor>
</comment>
<organism evidence="6 7">
    <name type="scientific">Maridesulfovibrio ferrireducens</name>
    <dbReference type="NCBI Taxonomy" id="246191"/>
    <lineage>
        <taxon>Bacteria</taxon>
        <taxon>Pseudomonadati</taxon>
        <taxon>Thermodesulfobacteriota</taxon>
        <taxon>Desulfovibrionia</taxon>
        <taxon>Desulfovibrionales</taxon>
        <taxon>Desulfovibrionaceae</taxon>
        <taxon>Maridesulfovibrio</taxon>
    </lineage>
</organism>
<gene>
    <name evidence="6" type="ORF">SAMN05660337_1342</name>
</gene>
<evidence type="ECO:0000256" key="4">
    <source>
        <dbReference type="ARBA" id="ARBA00022833"/>
    </source>
</evidence>
<evidence type="ECO:0000313" key="6">
    <source>
        <dbReference type="EMBL" id="SDK82089.1"/>
    </source>
</evidence>
<dbReference type="GO" id="GO:0008270">
    <property type="term" value="F:zinc ion binding"/>
    <property type="evidence" value="ECO:0007669"/>
    <property type="project" value="InterPro"/>
</dbReference>
<dbReference type="STRING" id="246191.SAMN05660337_1342"/>
<dbReference type="SMART" id="SM00450">
    <property type="entry name" value="RHOD"/>
    <property type="match status" value="2"/>
</dbReference>
<reference evidence="7" key="1">
    <citation type="submission" date="2016-10" db="EMBL/GenBank/DDBJ databases">
        <authorList>
            <person name="Varghese N."/>
            <person name="Submissions S."/>
        </authorList>
    </citation>
    <scope>NUCLEOTIDE SEQUENCE [LARGE SCALE GENOMIC DNA]</scope>
    <source>
        <strain evidence="7">DSM 16995</strain>
    </source>
</reference>
<dbReference type="PANTHER" id="PTHR43084">
    <property type="entry name" value="PERSULFIDE DIOXYGENASE ETHE1"/>
    <property type="match status" value="1"/>
</dbReference>
<dbReference type="GO" id="GO:0008800">
    <property type="term" value="F:beta-lactamase activity"/>
    <property type="evidence" value="ECO:0007669"/>
    <property type="project" value="InterPro"/>
</dbReference>
<dbReference type="SUPFAM" id="SSF56281">
    <property type="entry name" value="Metallo-hydrolase/oxidoreductase"/>
    <property type="match status" value="1"/>
</dbReference>
<feature type="domain" description="Rhodanese" evidence="5">
    <location>
        <begin position="372"/>
        <end position="460"/>
    </location>
</feature>
<dbReference type="Proteomes" id="UP000199053">
    <property type="component" value="Unassembled WGS sequence"/>
</dbReference>
<dbReference type="InterPro" id="IPR036866">
    <property type="entry name" value="RibonucZ/Hydroxyglut_hydro"/>
</dbReference>
<dbReference type="AlphaFoldDB" id="A0A1G9F108"/>
<dbReference type="PROSITE" id="PS50206">
    <property type="entry name" value="RHODANESE_3"/>
    <property type="match status" value="2"/>
</dbReference>
<feature type="domain" description="Rhodanese" evidence="5">
    <location>
        <begin position="266"/>
        <end position="357"/>
    </location>
</feature>
<evidence type="ECO:0000259" key="5">
    <source>
        <dbReference type="PROSITE" id="PS50206"/>
    </source>
</evidence>
<proteinExistence type="predicted"/>
<dbReference type="FunFam" id="3.60.15.10:FF:000030">
    <property type="entry name" value="Metallo-beta-lactamase family protein"/>
    <property type="match status" value="1"/>
</dbReference>
<protein>
    <submittedName>
        <fullName evidence="6">Glyoxylase, beta-lactamase superfamily II</fullName>
    </submittedName>
</protein>
<dbReference type="PANTHER" id="PTHR43084:SF1">
    <property type="entry name" value="PERSULFIDE DIOXYGENASE ETHE1, MITOCHONDRIAL"/>
    <property type="match status" value="1"/>
</dbReference>
<name>A0A1G9F108_9BACT</name>
<keyword evidence="4" id="KW-0862">Zinc</keyword>
<dbReference type="CDD" id="cd07724">
    <property type="entry name" value="POD-like_MBL-fold"/>
    <property type="match status" value="1"/>
</dbReference>
<evidence type="ECO:0000256" key="1">
    <source>
        <dbReference type="ARBA" id="ARBA00001947"/>
    </source>
</evidence>
<dbReference type="PROSITE" id="PS00743">
    <property type="entry name" value="BETA_LACTAMASE_B_1"/>
    <property type="match status" value="1"/>
</dbReference>
<accession>A0A1G9F108</accession>
<dbReference type="RefSeq" id="WP_092159496.1">
    <property type="nucleotide sequence ID" value="NZ_FNGA01000002.1"/>
</dbReference>
<dbReference type="GO" id="GO:0006749">
    <property type="term" value="P:glutathione metabolic process"/>
    <property type="evidence" value="ECO:0007669"/>
    <property type="project" value="InterPro"/>
</dbReference>
<dbReference type="InterPro" id="IPR051682">
    <property type="entry name" value="Mito_Persulfide_Diox"/>
</dbReference>
<dbReference type="OrthoDB" id="9784009at2"/>
<dbReference type="SUPFAM" id="SSF52821">
    <property type="entry name" value="Rhodanese/Cell cycle control phosphatase"/>
    <property type="match status" value="2"/>
</dbReference>